<keyword evidence="2 6" id="KW-0812">Transmembrane</keyword>
<evidence type="ECO:0000256" key="2">
    <source>
        <dbReference type="ARBA" id="ARBA00022692"/>
    </source>
</evidence>
<dbReference type="Proteomes" id="UP000791440">
    <property type="component" value="Unassembled WGS sequence"/>
</dbReference>
<keyword evidence="3 6" id="KW-1133">Transmembrane helix</keyword>
<gene>
    <name evidence="8" type="ORF">O3G_MSEX009290</name>
</gene>
<dbReference type="AlphaFoldDB" id="A0A921ZCS6"/>
<feature type="domain" description="HIG1" evidence="7">
    <location>
        <begin position="18"/>
        <end position="110"/>
    </location>
</feature>
<reference evidence="8" key="2">
    <citation type="submission" date="2020-12" db="EMBL/GenBank/DDBJ databases">
        <authorList>
            <person name="Kanost M."/>
        </authorList>
    </citation>
    <scope>NUCLEOTIDE SEQUENCE</scope>
</reference>
<dbReference type="Pfam" id="PF04588">
    <property type="entry name" value="HIG_1_N"/>
    <property type="match status" value="1"/>
</dbReference>
<evidence type="ECO:0000256" key="5">
    <source>
        <dbReference type="ARBA" id="ARBA00023136"/>
    </source>
</evidence>
<feature type="transmembrane region" description="Helical" evidence="6">
    <location>
        <begin position="44"/>
        <end position="63"/>
    </location>
</feature>
<dbReference type="InterPro" id="IPR050355">
    <property type="entry name" value="RCF1"/>
</dbReference>
<sequence>MQDILNWKIFFIFRALNMSQEKPNYYDYHEETQKEKLIRKSKESPFMVVAIAGLVTAVGFGAYSYKRRGAMSTSVFLMQFRVIAQGTAVGALTAGMTYTLYNTYINKTAKKTNEH</sequence>
<feature type="transmembrane region" description="Helical" evidence="6">
    <location>
        <begin position="83"/>
        <end position="101"/>
    </location>
</feature>
<keyword evidence="4" id="KW-0496">Mitochondrion</keyword>
<name>A0A921ZCS6_MANSE</name>
<evidence type="ECO:0000256" key="1">
    <source>
        <dbReference type="ARBA" id="ARBA00004325"/>
    </source>
</evidence>
<comment type="caution">
    <text evidence="8">The sequence shown here is derived from an EMBL/GenBank/DDBJ whole genome shotgun (WGS) entry which is preliminary data.</text>
</comment>
<evidence type="ECO:0000256" key="3">
    <source>
        <dbReference type="ARBA" id="ARBA00022989"/>
    </source>
</evidence>
<proteinExistence type="predicted"/>
<evidence type="ECO:0000259" key="7">
    <source>
        <dbReference type="PROSITE" id="PS51503"/>
    </source>
</evidence>
<reference evidence="8" key="1">
    <citation type="journal article" date="2016" name="Insect Biochem. Mol. Biol.">
        <title>Multifaceted biological insights from a draft genome sequence of the tobacco hornworm moth, Manduca sexta.</title>
        <authorList>
            <person name="Kanost M.R."/>
            <person name="Arrese E.L."/>
            <person name="Cao X."/>
            <person name="Chen Y.R."/>
            <person name="Chellapilla S."/>
            <person name="Goldsmith M.R."/>
            <person name="Grosse-Wilde E."/>
            <person name="Heckel D.G."/>
            <person name="Herndon N."/>
            <person name="Jiang H."/>
            <person name="Papanicolaou A."/>
            <person name="Qu J."/>
            <person name="Soulages J.L."/>
            <person name="Vogel H."/>
            <person name="Walters J."/>
            <person name="Waterhouse R.M."/>
            <person name="Ahn S.J."/>
            <person name="Almeida F.C."/>
            <person name="An C."/>
            <person name="Aqrawi P."/>
            <person name="Bretschneider A."/>
            <person name="Bryant W.B."/>
            <person name="Bucks S."/>
            <person name="Chao H."/>
            <person name="Chevignon G."/>
            <person name="Christen J.M."/>
            <person name="Clarke D.F."/>
            <person name="Dittmer N.T."/>
            <person name="Ferguson L.C.F."/>
            <person name="Garavelou S."/>
            <person name="Gordon K.H.J."/>
            <person name="Gunaratna R.T."/>
            <person name="Han Y."/>
            <person name="Hauser F."/>
            <person name="He Y."/>
            <person name="Heidel-Fischer H."/>
            <person name="Hirsh A."/>
            <person name="Hu Y."/>
            <person name="Jiang H."/>
            <person name="Kalra D."/>
            <person name="Klinner C."/>
            <person name="Konig C."/>
            <person name="Kovar C."/>
            <person name="Kroll A.R."/>
            <person name="Kuwar S.S."/>
            <person name="Lee S.L."/>
            <person name="Lehman R."/>
            <person name="Li K."/>
            <person name="Li Z."/>
            <person name="Liang H."/>
            <person name="Lovelace S."/>
            <person name="Lu Z."/>
            <person name="Mansfield J.H."/>
            <person name="McCulloch K.J."/>
            <person name="Mathew T."/>
            <person name="Morton B."/>
            <person name="Muzny D.M."/>
            <person name="Neunemann D."/>
            <person name="Ongeri F."/>
            <person name="Pauchet Y."/>
            <person name="Pu L.L."/>
            <person name="Pyrousis I."/>
            <person name="Rao X.J."/>
            <person name="Redding A."/>
            <person name="Roesel C."/>
            <person name="Sanchez-Gracia A."/>
            <person name="Schaack S."/>
            <person name="Shukla A."/>
            <person name="Tetreau G."/>
            <person name="Wang Y."/>
            <person name="Xiong G.H."/>
            <person name="Traut W."/>
            <person name="Walsh T.K."/>
            <person name="Worley K.C."/>
            <person name="Wu D."/>
            <person name="Wu W."/>
            <person name="Wu Y.Q."/>
            <person name="Zhang X."/>
            <person name="Zou Z."/>
            <person name="Zucker H."/>
            <person name="Briscoe A.D."/>
            <person name="Burmester T."/>
            <person name="Clem R.J."/>
            <person name="Feyereisen R."/>
            <person name="Grimmelikhuijzen C.J.P."/>
            <person name="Hamodrakas S.J."/>
            <person name="Hansson B.S."/>
            <person name="Huguet E."/>
            <person name="Jermiin L.S."/>
            <person name="Lan Q."/>
            <person name="Lehman H.K."/>
            <person name="Lorenzen M."/>
            <person name="Merzendorfer H."/>
            <person name="Michalopoulos I."/>
            <person name="Morton D.B."/>
            <person name="Muthukrishnan S."/>
            <person name="Oakeshott J.G."/>
            <person name="Palmer W."/>
            <person name="Park Y."/>
            <person name="Passarelli A.L."/>
            <person name="Rozas J."/>
            <person name="Schwartz L.M."/>
            <person name="Smith W."/>
            <person name="Southgate A."/>
            <person name="Vilcinskas A."/>
            <person name="Vogt R."/>
            <person name="Wang P."/>
            <person name="Werren J."/>
            <person name="Yu X.Q."/>
            <person name="Zhou J.J."/>
            <person name="Brown S.J."/>
            <person name="Scherer S.E."/>
            <person name="Richards S."/>
            <person name="Blissard G.W."/>
        </authorList>
    </citation>
    <scope>NUCLEOTIDE SEQUENCE</scope>
</reference>
<dbReference type="PANTHER" id="PTHR12297">
    <property type="entry name" value="HYPOXIA-INDUCBILE GENE 1 HIG1 -RELATED"/>
    <property type="match status" value="1"/>
</dbReference>
<evidence type="ECO:0000256" key="4">
    <source>
        <dbReference type="ARBA" id="ARBA00023128"/>
    </source>
</evidence>
<dbReference type="InterPro" id="IPR007667">
    <property type="entry name" value="Hypoxia_induced_domain"/>
</dbReference>
<keyword evidence="9" id="KW-1185">Reference proteome</keyword>
<comment type="subcellular location">
    <subcellularLocation>
        <location evidence="1">Mitochondrion membrane</location>
    </subcellularLocation>
</comment>
<dbReference type="GO" id="GO:0097250">
    <property type="term" value="P:mitochondrial respirasome assembly"/>
    <property type="evidence" value="ECO:0007669"/>
    <property type="project" value="TreeGrafter"/>
</dbReference>
<dbReference type="EMBL" id="JH668493">
    <property type="protein sequence ID" value="KAG6455536.1"/>
    <property type="molecule type" value="Genomic_DNA"/>
</dbReference>
<dbReference type="GO" id="GO:0031966">
    <property type="term" value="C:mitochondrial membrane"/>
    <property type="evidence" value="ECO:0007669"/>
    <property type="project" value="UniProtKB-SubCell"/>
</dbReference>
<evidence type="ECO:0000256" key="6">
    <source>
        <dbReference type="SAM" id="Phobius"/>
    </source>
</evidence>
<dbReference type="PROSITE" id="PS51503">
    <property type="entry name" value="HIG1"/>
    <property type="match status" value="1"/>
</dbReference>
<keyword evidence="5 6" id="KW-0472">Membrane</keyword>
<dbReference type="PANTHER" id="PTHR12297:SF3">
    <property type="entry name" value="HIG1 DOMAIN FAMILY MEMBER 1A"/>
    <property type="match status" value="1"/>
</dbReference>
<organism evidence="8 9">
    <name type="scientific">Manduca sexta</name>
    <name type="common">Tobacco hawkmoth</name>
    <name type="synonym">Tobacco hornworm</name>
    <dbReference type="NCBI Taxonomy" id="7130"/>
    <lineage>
        <taxon>Eukaryota</taxon>
        <taxon>Metazoa</taxon>
        <taxon>Ecdysozoa</taxon>
        <taxon>Arthropoda</taxon>
        <taxon>Hexapoda</taxon>
        <taxon>Insecta</taxon>
        <taxon>Pterygota</taxon>
        <taxon>Neoptera</taxon>
        <taxon>Endopterygota</taxon>
        <taxon>Lepidoptera</taxon>
        <taxon>Glossata</taxon>
        <taxon>Ditrysia</taxon>
        <taxon>Bombycoidea</taxon>
        <taxon>Sphingidae</taxon>
        <taxon>Sphinginae</taxon>
        <taxon>Sphingini</taxon>
        <taxon>Manduca</taxon>
    </lineage>
</organism>
<evidence type="ECO:0000313" key="8">
    <source>
        <dbReference type="EMBL" id="KAG6455536.1"/>
    </source>
</evidence>
<accession>A0A921ZCS6</accession>
<evidence type="ECO:0000313" key="9">
    <source>
        <dbReference type="Proteomes" id="UP000791440"/>
    </source>
</evidence>
<protein>
    <recommendedName>
        <fullName evidence="7">HIG1 domain-containing protein</fullName>
    </recommendedName>
</protein>